<keyword evidence="1" id="KW-0175">Coiled coil</keyword>
<protein>
    <submittedName>
        <fullName evidence="2">Uncharacterized protein</fullName>
    </submittedName>
</protein>
<feature type="coiled-coil region" evidence="1">
    <location>
        <begin position="21"/>
        <end position="48"/>
    </location>
</feature>
<sequence length="367" mass="43216">MLKSTLARLADERDQDLIKNFEELTQIKKENEREKKELVKELKKSELGRLDQKEIIKKLKEDMGNLYEQFLEEKASRRLLITDLNSRTQEEQRKEDKVETKDPVHLEIARDQARKDLAVAREELATIRAEYNDVVPRKLWETAENNLKDAKTELATFNKENTELKNNFAVLKSTYEKVEKERNEVVAERNHLKRTGTPRPDWESIYEKTFDEKFGDPEISSDKRAKYLLDELIKSKDNTEKEYFTVPTEQTDLPAFLKSEERTEVKNLKLTIYDCNQIKEEIWKERLSHKNETDEIDVFVKNFLSNKYNFYALDFGYSLRAAAEKFADLQHIAEFYQIVSGQKPEQGFKRTVEQTSELLSGTGYSTD</sequence>
<gene>
    <name evidence="2" type="ORF">GSOID_T00003662001</name>
</gene>
<evidence type="ECO:0000256" key="1">
    <source>
        <dbReference type="SAM" id="Coils"/>
    </source>
</evidence>
<keyword evidence="3" id="KW-1185">Reference proteome</keyword>
<dbReference type="OrthoDB" id="261426at2759"/>
<accession>E4X7X2</accession>
<organism evidence="2">
    <name type="scientific">Oikopleura dioica</name>
    <name type="common">Tunicate</name>
    <dbReference type="NCBI Taxonomy" id="34765"/>
    <lineage>
        <taxon>Eukaryota</taxon>
        <taxon>Metazoa</taxon>
        <taxon>Chordata</taxon>
        <taxon>Tunicata</taxon>
        <taxon>Appendicularia</taxon>
        <taxon>Copelata</taxon>
        <taxon>Oikopleuridae</taxon>
        <taxon>Oikopleura</taxon>
    </lineage>
</organism>
<feature type="coiled-coil region" evidence="1">
    <location>
        <begin position="110"/>
        <end position="195"/>
    </location>
</feature>
<dbReference type="Proteomes" id="UP000001307">
    <property type="component" value="Unassembled WGS sequence"/>
</dbReference>
<reference evidence="2" key="1">
    <citation type="journal article" date="2010" name="Science">
        <title>Plasticity of animal genome architecture unmasked by rapid evolution of a pelagic tunicate.</title>
        <authorList>
            <person name="Denoeud F."/>
            <person name="Henriet S."/>
            <person name="Mungpakdee S."/>
            <person name="Aury J.M."/>
            <person name="Da Silva C."/>
            <person name="Brinkmann H."/>
            <person name="Mikhaleva J."/>
            <person name="Olsen L.C."/>
            <person name="Jubin C."/>
            <person name="Canestro C."/>
            <person name="Bouquet J.M."/>
            <person name="Danks G."/>
            <person name="Poulain J."/>
            <person name="Campsteijn C."/>
            <person name="Adamski M."/>
            <person name="Cross I."/>
            <person name="Yadetie F."/>
            <person name="Muffato M."/>
            <person name="Louis A."/>
            <person name="Butcher S."/>
            <person name="Tsagkogeorga G."/>
            <person name="Konrad A."/>
            <person name="Singh S."/>
            <person name="Jensen M.F."/>
            <person name="Cong E.H."/>
            <person name="Eikeseth-Otteraa H."/>
            <person name="Noel B."/>
            <person name="Anthouard V."/>
            <person name="Porcel B.M."/>
            <person name="Kachouri-Lafond R."/>
            <person name="Nishino A."/>
            <person name="Ugolini M."/>
            <person name="Chourrout P."/>
            <person name="Nishida H."/>
            <person name="Aasland R."/>
            <person name="Huzurbazar S."/>
            <person name="Westhof E."/>
            <person name="Delsuc F."/>
            <person name="Lehrach H."/>
            <person name="Reinhardt R."/>
            <person name="Weissenbach J."/>
            <person name="Roy S.W."/>
            <person name="Artiguenave F."/>
            <person name="Postlethwait J.H."/>
            <person name="Manak J.R."/>
            <person name="Thompson E.M."/>
            <person name="Jaillon O."/>
            <person name="Du Pasquier L."/>
            <person name="Boudinot P."/>
            <person name="Liberles D.A."/>
            <person name="Volff J.N."/>
            <person name="Philippe H."/>
            <person name="Lenhard B."/>
            <person name="Roest Crollius H."/>
            <person name="Wincker P."/>
            <person name="Chourrout D."/>
        </authorList>
    </citation>
    <scope>NUCLEOTIDE SEQUENCE [LARGE SCALE GENOMIC DNA]</scope>
</reference>
<dbReference type="EMBL" id="FN653028">
    <property type="protein sequence ID" value="CBY18795.1"/>
    <property type="molecule type" value="Genomic_DNA"/>
</dbReference>
<proteinExistence type="predicted"/>
<evidence type="ECO:0000313" key="3">
    <source>
        <dbReference type="Proteomes" id="UP000001307"/>
    </source>
</evidence>
<dbReference type="AlphaFoldDB" id="E4X7X2"/>
<dbReference type="InParanoid" id="E4X7X2"/>
<evidence type="ECO:0000313" key="2">
    <source>
        <dbReference type="EMBL" id="CBY18795.1"/>
    </source>
</evidence>
<name>E4X7X2_OIKDI</name>